<evidence type="ECO:0000313" key="8">
    <source>
        <dbReference type="EMBL" id="MDT0337293.1"/>
    </source>
</evidence>
<dbReference type="SMART" id="SM00304">
    <property type="entry name" value="HAMP"/>
    <property type="match status" value="1"/>
</dbReference>
<feature type="transmembrane region" description="Helical" evidence="5">
    <location>
        <begin position="341"/>
        <end position="362"/>
    </location>
</feature>
<dbReference type="CDD" id="cd06225">
    <property type="entry name" value="HAMP"/>
    <property type="match status" value="1"/>
</dbReference>
<dbReference type="PANTHER" id="PTHR43531:SF14">
    <property type="entry name" value="METHYL-ACCEPTING CHEMOTAXIS PROTEIN I-RELATED"/>
    <property type="match status" value="1"/>
</dbReference>
<dbReference type="FunFam" id="1.10.287.950:FF:000001">
    <property type="entry name" value="Methyl-accepting chemotaxis sensory transducer"/>
    <property type="match status" value="1"/>
</dbReference>
<dbReference type="SUPFAM" id="SSF58104">
    <property type="entry name" value="Methyl-accepting chemotaxis protein (MCP) signaling domain"/>
    <property type="match status" value="1"/>
</dbReference>
<dbReference type="Pfam" id="PF08376">
    <property type="entry name" value="NIT"/>
    <property type="match status" value="1"/>
</dbReference>
<keyword evidence="5" id="KW-0472">Membrane</keyword>
<name>A0AAE4G7V2_9BURK</name>
<dbReference type="InterPro" id="IPR004090">
    <property type="entry name" value="Chemotax_Me-accpt_rcpt"/>
</dbReference>
<evidence type="ECO:0000256" key="2">
    <source>
        <dbReference type="ARBA" id="ARBA00022481"/>
    </source>
</evidence>
<comment type="similarity">
    <text evidence="3">Belongs to the methyl-accepting chemotaxis (MCP) protein family.</text>
</comment>
<dbReference type="GO" id="GO:0005886">
    <property type="term" value="C:plasma membrane"/>
    <property type="evidence" value="ECO:0007669"/>
    <property type="project" value="TreeGrafter"/>
</dbReference>
<gene>
    <name evidence="8" type="ORF">RJN63_10675</name>
</gene>
<dbReference type="InterPro" id="IPR003660">
    <property type="entry name" value="HAMP_dom"/>
</dbReference>
<dbReference type="SMART" id="SM00283">
    <property type="entry name" value="MA"/>
    <property type="match status" value="1"/>
</dbReference>
<keyword evidence="5" id="KW-0812">Transmembrane</keyword>
<evidence type="ECO:0000259" key="6">
    <source>
        <dbReference type="PROSITE" id="PS50111"/>
    </source>
</evidence>
<dbReference type="CDD" id="cd11386">
    <property type="entry name" value="MCP_signal"/>
    <property type="match status" value="1"/>
</dbReference>
<evidence type="ECO:0000256" key="3">
    <source>
        <dbReference type="ARBA" id="ARBA00029447"/>
    </source>
</evidence>
<dbReference type="PANTHER" id="PTHR43531">
    <property type="entry name" value="PROTEIN ICFG"/>
    <property type="match status" value="1"/>
</dbReference>
<dbReference type="EMBL" id="JAVRAA010000004">
    <property type="protein sequence ID" value="MDT0337293.1"/>
    <property type="molecule type" value="Genomic_DNA"/>
</dbReference>
<keyword evidence="2" id="KW-0488">Methylation</keyword>
<evidence type="ECO:0000256" key="5">
    <source>
        <dbReference type="SAM" id="Phobius"/>
    </source>
</evidence>
<sequence>MAQRSVSRDSASGQRWPFHHSNTNNIMRSWINHLNYSRKFVLIGALAFMLFIVPTTILVRTNLADLATAQRESLALAPGRELLLLLKQMQQHRGLSALYLADGDGAAASRAERQKEVDATFDRVRSGLKPLEDKALTDALDGLNADWRALTQSIASKSINGAQSNLQHGQLIKRELDLLDDVANSSGLALEAEAALFYVQRAVMSELPQLTEALGQARARGAVMLGRGQADAEERARLENLSDRARRSYESARRSLTLAAGRHALPAEVESARAAAVTAADEAFKLADSAIVRADQLTMPAPQWVSTMTRIIDTQFVLVTSSFDMMRDELQAKIPRLRNELIVLCASLAVLAMAALWLMVAITRATTSSLSEAVRLTEAVSAGDLTQHVEVKGSDEVARLLMAMQAMTAQLSMVVGSVRSNSESVATASAQIAQGNADLSKRTEEQASALQQTAASMEELGSTVQQNADGARQAGQLARDAADVASQGGAVVQQVVQTMQAIHAGSDRISDIIGVIDGIAFQTNILALNAAVEAARAGEQGRGFAVVATEVRSLAQRSATAAREIKELITASVDQVGQGTQLADQAGKTMEEIVTSIRRVSDIMVGINAATAEQNTGIAQVGQAVTQMDSTTQQNAALVEESAAAAISLSSQARELVQAVAVFRVGRAALAA</sequence>
<dbReference type="PRINTS" id="PR00260">
    <property type="entry name" value="CHEMTRNSDUCR"/>
</dbReference>
<evidence type="ECO:0000256" key="4">
    <source>
        <dbReference type="PROSITE-ProRule" id="PRU00284"/>
    </source>
</evidence>
<proteinExistence type="inferred from homology"/>
<feature type="domain" description="Methyl-accepting transducer" evidence="6">
    <location>
        <begin position="421"/>
        <end position="650"/>
    </location>
</feature>
<dbReference type="AlphaFoldDB" id="A0AAE4G7V2"/>
<organism evidence="8">
    <name type="scientific">Herbaspirillum huttiense subsp. nephrolepidis</name>
    <dbReference type="NCBI Taxonomy" id="3075126"/>
    <lineage>
        <taxon>Bacteria</taxon>
        <taxon>Pseudomonadati</taxon>
        <taxon>Pseudomonadota</taxon>
        <taxon>Betaproteobacteria</taxon>
        <taxon>Burkholderiales</taxon>
        <taxon>Oxalobacteraceae</taxon>
        <taxon>Herbaspirillum</taxon>
    </lineage>
</organism>
<dbReference type="GO" id="GO:0004888">
    <property type="term" value="F:transmembrane signaling receptor activity"/>
    <property type="evidence" value="ECO:0007669"/>
    <property type="project" value="InterPro"/>
</dbReference>
<protein>
    <submittedName>
        <fullName evidence="8">Methyl-accepting chemotaxis protein</fullName>
    </submittedName>
</protein>
<keyword evidence="4" id="KW-0807">Transducer</keyword>
<dbReference type="GO" id="GO:0007165">
    <property type="term" value="P:signal transduction"/>
    <property type="evidence" value="ECO:0007669"/>
    <property type="project" value="UniProtKB-KW"/>
</dbReference>
<dbReference type="InterPro" id="IPR013587">
    <property type="entry name" value="Nitrate/nitrite_sensing"/>
</dbReference>
<dbReference type="InterPro" id="IPR004089">
    <property type="entry name" value="MCPsignal_dom"/>
</dbReference>
<dbReference type="Pfam" id="PF00672">
    <property type="entry name" value="HAMP"/>
    <property type="match status" value="1"/>
</dbReference>
<feature type="domain" description="HAMP" evidence="7">
    <location>
        <begin position="364"/>
        <end position="416"/>
    </location>
</feature>
<dbReference type="GO" id="GO:0006935">
    <property type="term" value="P:chemotaxis"/>
    <property type="evidence" value="ECO:0007669"/>
    <property type="project" value="InterPro"/>
</dbReference>
<dbReference type="Pfam" id="PF00015">
    <property type="entry name" value="MCPsignal"/>
    <property type="match status" value="1"/>
</dbReference>
<accession>A0AAE4G7V2</accession>
<reference evidence="8" key="1">
    <citation type="submission" date="2023-02" db="EMBL/GenBank/DDBJ databases">
        <title>Description of Herbaspirillum huttiense subsp. nephrolepsisexaltata and Herbaspirillum huttiense subsp. lycopersicon.</title>
        <authorList>
            <person name="Poudel M."/>
            <person name="Sharma A."/>
            <person name="Goss E."/>
            <person name="Tapia J.H."/>
            <person name="Harmon C.M."/>
            <person name="Jones J.B."/>
        </authorList>
    </citation>
    <scope>NUCLEOTIDE SEQUENCE</scope>
    <source>
        <strain evidence="8">NC40101</strain>
    </source>
</reference>
<dbReference type="InterPro" id="IPR051310">
    <property type="entry name" value="MCP_chemotaxis"/>
</dbReference>
<feature type="transmembrane region" description="Helical" evidence="5">
    <location>
        <begin position="40"/>
        <end position="59"/>
    </location>
</feature>
<dbReference type="PROSITE" id="PS50885">
    <property type="entry name" value="HAMP"/>
    <property type="match status" value="1"/>
</dbReference>
<evidence type="ECO:0000259" key="7">
    <source>
        <dbReference type="PROSITE" id="PS50885"/>
    </source>
</evidence>
<dbReference type="RefSeq" id="WP_310838370.1">
    <property type="nucleotide sequence ID" value="NZ_JAVLSM010000013.1"/>
</dbReference>
<keyword evidence="5" id="KW-1133">Transmembrane helix</keyword>
<evidence type="ECO:0000256" key="1">
    <source>
        <dbReference type="ARBA" id="ARBA00004370"/>
    </source>
</evidence>
<dbReference type="Gene3D" id="1.10.287.950">
    <property type="entry name" value="Methyl-accepting chemotaxis protein"/>
    <property type="match status" value="1"/>
</dbReference>
<comment type="subcellular location">
    <subcellularLocation>
        <location evidence="1">Membrane</location>
    </subcellularLocation>
</comment>
<comment type="caution">
    <text evidence="8">The sequence shown here is derived from an EMBL/GenBank/DDBJ whole genome shotgun (WGS) entry which is preliminary data.</text>
</comment>
<dbReference type="PROSITE" id="PS50111">
    <property type="entry name" value="CHEMOTAXIS_TRANSDUC_2"/>
    <property type="match status" value="1"/>
</dbReference>